<dbReference type="Proteomes" id="UP000244406">
    <property type="component" value="Unassembled WGS sequence"/>
</dbReference>
<sequence length="565" mass="61356">MLRNCATQRSSIFVRYASHGGYKRWMQTVPSSVKRSPVANFGSLNYQLNQEMAPVQQQSSPRGGSRWSKHSLSFPAPKPQEQKTQQQPEQHESITIASPPQPVARKSRTSRFRNAAKSSREVKEASSKHEEITNKEVKETPATSNKTTAQTVSTEEKPSVASAPLPKVSEEKKAPEASAKPKKARRQLRPRKALITLSPGAVSHLRALIDQPEPQLIRIGVRNRGCSGLTYHLEYVSKPGKFDELVEQDGVKVLIDSKALFSIVGSEMDWIDDKLSSRFIFKNPNSKGTCGCGESFMVSSNPKDVIAVAEFPQFGCGEMEGYVSFESPNGDKVDVHVDVTKLPSDGGPFYYHIHEFPVPDDGDCEGVGREFNPYHASPECDAQPGDAYCKLGDLSGKHGAIKATCFQTDYCDPYLSLDGYSKANIIGKSIVFHYSDMTKIACANIEYGTEEQMERLQSPSGSDSDDDVDTVYDKRDVNSGHVPTTTFVAPESTAPGSATSGSNTEGVSSTNGFATKVVNSTTTTTTGNRSNVTNFGHESACEEGAASSVKAAFGTVFGVLATLLF</sequence>
<accession>A0A2V1AFU8</accession>
<feature type="region of interest" description="Disordered" evidence="4">
    <location>
        <begin position="52"/>
        <end position="190"/>
    </location>
</feature>
<dbReference type="Pfam" id="PF01521">
    <property type="entry name" value="Fe-S_biosyn"/>
    <property type="match status" value="1"/>
</dbReference>
<dbReference type="InterPro" id="IPR001424">
    <property type="entry name" value="SOD_Cu_Zn_dom"/>
</dbReference>
<evidence type="ECO:0000313" key="7">
    <source>
        <dbReference type="EMBL" id="PVH17217.1"/>
    </source>
</evidence>
<dbReference type="EMBL" id="PKFP01000008">
    <property type="protein sequence ID" value="PVH17217.1"/>
    <property type="molecule type" value="Genomic_DNA"/>
</dbReference>
<dbReference type="Pfam" id="PF00080">
    <property type="entry name" value="Sod_Cu"/>
    <property type="match status" value="1"/>
</dbReference>
<evidence type="ECO:0000259" key="6">
    <source>
        <dbReference type="Pfam" id="PF01521"/>
    </source>
</evidence>
<reference evidence="7 8" key="1">
    <citation type="submission" date="2017-12" db="EMBL/GenBank/DDBJ databases">
        <title>Genome Sequence of the Amphotericin B-resistant Candida duobushaemulonii strain, B09383.</title>
        <authorList>
            <person name="Chow N.A."/>
            <person name="Gade L."/>
            <person name="Batra D."/>
            <person name="Rowe L.A."/>
            <person name="Loparev V.N."/>
            <person name="Litvintseva A.P."/>
        </authorList>
    </citation>
    <scope>NUCLEOTIDE SEQUENCE [LARGE SCALE GENOMIC DNA]</scope>
    <source>
        <strain evidence="7 8">B09383</strain>
    </source>
</reference>
<comment type="caution">
    <text evidence="7">The sequence shown here is derived from an EMBL/GenBank/DDBJ whole genome shotgun (WGS) entry which is preliminary data.</text>
</comment>
<dbReference type="GO" id="GO:0005739">
    <property type="term" value="C:mitochondrion"/>
    <property type="evidence" value="ECO:0007669"/>
    <property type="project" value="TreeGrafter"/>
</dbReference>
<dbReference type="InterPro" id="IPR017870">
    <property type="entry name" value="FeS_cluster_insertion_CS"/>
</dbReference>
<dbReference type="Gene3D" id="2.60.300.12">
    <property type="entry name" value="HesB-like domain"/>
    <property type="match status" value="1"/>
</dbReference>
<dbReference type="PANTHER" id="PTHR10072:SF41">
    <property type="entry name" value="IRON-SULFUR CLUSTER ASSEMBLY 1 HOMOLOG, MITOCHONDRIAL"/>
    <property type="match status" value="1"/>
</dbReference>
<dbReference type="InterPro" id="IPR036423">
    <property type="entry name" value="SOD-like_Cu/Zn_dom_sf"/>
</dbReference>
<dbReference type="PROSITE" id="PS01152">
    <property type="entry name" value="HESB"/>
    <property type="match status" value="1"/>
</dbReference>
<dbReference type="GeneID" id="37000101"/>
<dbReference type="VEuPathDB" id="FungiDB:CXQ87_000099"/>
<dbReference type="RefSeq" id="XP_025338157.1">
    <property type="nucleotide sequence ID" value="XM_025478684.1"/>
</dbReference>
<keyword evidence="8" id="KW-1185">Reference proteome</keyword>
<feature type="compositionally biased region" description="Polar residues" evidence="4">
    <location>
        <begin position="52"/>
        <end position="62"/>
    </location>
</feature>
<feature type="compositionally biased region" description="Polar residues" evidence="4">
    <location>
        <begin position="494"/>
        <end position="513"/>
    </location>
</feature>
<dbReference type="InterPro" id="IPR050322">
    <property type="entry name" value="Fe-S_cluster_asmbl/transfer"/>
</dbReference>
<evidence type="ECO:0000256" key="4">
    <source>
        <dbReference type="SAM" id="MobiDB-lite"/>
    </source>
</evidence>
<comment type="similarity">
    <text evidence="1">Belongs to the HesB/IscA family.</text>
</comment>
<dbReference type="SUPFAM" id="SSF89360">
    <property type="entry name" value="HesB-like domain"/>
    <property type="match status" value="1"/>
</dbReference>
<name>A0A2V1AFU8_9ASCO</name>
<dbReference type="SUPFAM" id="SSF49329">
    <property type="entry name" value="Cu,Zn superoxide dismutase-like"/>
    <property type="match status" value="1"/>
</dbReference>
<feature type="domain" description="Core" evidence="6">
    <location>
        <begin position="195"/>
        <end position="294"/>
    </location>
</feature>
<dbReference type="GO" id="GO:0051537">
    <property type="term" value="F:2 iron, 2 sulfur cluster binding"/>
    <property type="evidence" value="ECO:0007669"/>
    <property type="project" value="TreeGrafter"/>
</dbReference>
<dbReference type="GO" id="GO:0016226">
    <property type="term" value="P:iron-sulfur cluster assembly"/>
    <property type="evidence" value="ECO:0007669"/>
    <property type="project" value="InterPro"/>
</dbReference>
<protein>
    <recommendedName>
        <fullName evidence="3">Iron-sulfur assembly protein 1</fullName>
    </recommendedName>
</protein>
<dbReference type="Gene3D" id="2.60.40.200">
    <property type="entry name" value="Superoxide dismutase, copper/zinc binding domain"/>
    <property type="match status" value="1"/>
</dbReference>
<feature type="compositionally biased region" description="Polar residues" evidence="4">
    <location>
        <begin position="141"/>
        <end position="153"/>
    </location>
</feature>
<dbReference type="AlphaFoldDB" id="A0A2V1AFU8"/>
<dbReference type="PANTHER" id="PTHR10072">
    <property type="entry name" value="IRON-SULFUR CLUSTER ASSEMBLY PROTEIN"/>
    <property type="match status" value="1"/>
</dbReference>
<feature type="region of interest" description="Disordered" evidence="4">
    <location>
        <begin position="451"/>
        <end position="513"/>
    </location>
</feature>
<dbReference type="InterPro" id="IPR016092">
    <property type="entry name" value="ATAP"/>
</dbReference>
<feature type="compositionally biased region" description="Basic and acidic residues" evidence="4">
    <location>
        <begin position="118"/>
        <end position="139"/>
    </location>
</feature>
<evidence type="ECO:0000256" key="1">
    <source>
        <dbReference type="ARBA" id="ARBA00006718"/>
    </source>
</evidence>
<organism evidence="7 8">
    <name type="scientific">Candidozyma duobushaemuli</name>
    <dbReference type="NCBI Taxonomy" id="1231522"/>
    <lineage>
        <taxon>Eukaryota</taxon>
        <taxon>Fungi</taxon>
        <taxon>Dikarya</taxon>
        <taxon>Ascomycota</taxon>
        <taxon>Saccharomycotina</taxon>
        <taxon>Pichiomycetes</taxon>
        <taxon>Metschnikowiaceae</taxon>
        <taxon>Candidozyma</taxon>
    </lineage>
</organism>
<proteinExistence type="inferred from homology"/>
<dbReference type="GO" id="GO:0046872">
    <property type="term" value="F:metal ion binding"/>
    <property type="evidence" value="ECO:0007669"/>
    <property type="project" value="InterPro"/>
</dbReference>
<evidence type="ECO:0000256" key="2">
    <source>
        <dbReference type="ARBA" id="ARBA00054873"/>
    </source>
</evidence>
<evidence type="ECO:0000259" key="5">
    <source>
        <dbReference type="Pfam" id="PF00080"/>
    </source>
</evidence>
<evidence type="ECO:0000256" key="3">
    <source>
        <dbReference type="ARBA" id="ARBA00071673"/>
    </source>
</evidence>
<dbReference type="NCBIfam" id="TIGR00049">
    <property type="entry name" value="iron-sulfur cluster assembly accessory protein"/>
    <property type="match status" value="1"/>
</dbReference>
<dbReference type="FunFam" id="2.60.300.12:FF:000001">
    <property type="entry name" value="Iron-binding protein IscA"/>
    <property type="match status" value="1"/>
</dbReference>
<feature type="compositionally biased region" description="Basic residues" evidence="4">
    <location>
        <begin position="180"/>
        <end position="190"/>
    </location>
</feature>
<dbReference type="InterPro" id="IPR035903">
    <property type="entry name" value="HesB-like_dom_sf"/>
</dbReference>
<evidence type="ECO:0000313" key="8">
    <source>
        <dbReference type="Proteomes" id="UP000244406"/>
    </source>
</evidence>
<comment type="function">
    <text evidence="2">Involved in the assembly of mitochondrial and cytoplasmic iron-sulfur proteins. Probably involved in the binding of an intermediate of Fe/S cluster assembly.</text>
</comment>
<dbReference type="GO" id="GO:0006801">
    <property type="term" value="P:superoxide metabolic process"/>
    <property type="evidence" value="ECO:0007669"/>
    <property type="project" value="InterPro"/>
</dbReference>
<feature type="domain" description="Superoxide dismutase copper/zinc binding" evidence="5">
    <location>
        <begin position="320"/>
        <end position="435"/>
    </location>
</feature>
<gene>
    <name evidence="7" type="ORF">CXQ87_000099</name>
</gene>
<dbReference type="InterPro" id="IPR000361">
    <property type="entry name" value="ATAP_core_dom"/>
</dbReference>